<evidence type="ECO:0000313" key="2">
    <source>
        <dbReference type="EMBL" id="MFC4902953.1"/>
    </source>
</evidence>
<dbReference type="EMBL" id="JBHSIW010000007">
    <property type="protein sequence ID" value="MFC4902953.1"/>
    <property type="molecule type" value="Genomic_DNA"/>
</dbReference>
<dbReference type="Proteomes" id="UP001595797">
    <property type="component" value="Unassembled WGS sequence"/>
</dbReference>
<evidence type="ECO:0000313" key="3">
    <source>
        <dbReference type="Proteomes" id="UP001595797"/>
    </source>
</evidence>
<feature type="region of interest" description="Disordered" evidence="1">
    <location>
        <begin position="64"/>
        <end position="89"/>
    </location>
</feature>
<keyword evidence="3" id="KW-1185">Reference proteome</keyword>
<proteinExistence type="predicted"/>
<feature type="region of interest" description="Disordered" evidence="1">
    <location>
        <begin position="1"/>
        <end position="41"/>
    </location>
</feature>
<protein>
    <submittedName>
        <fullName evidence="2">Uncharacterized protein</fullName>
    </submittedName>
</protein>
<sequence length="239" mass="25577">MFSHPAPEPVQPTGPSAAAPGEPALDGRWRAATAGWRPSSIRSAGPERVWAWVRHAWEALLAPRAGGDDDGVVADEGGPGRPATGPGPRVDDLLTVAALLALQERFLAVAAGEPAPAEVPDPRRDGAALSDDEALTVVRRTWEIDPAEACADGFAAELSGFLQDFLDEQAEEVRERLLDRRGPTQLFAELWSLEHVDELEPAAEQDAAPPFPLSTDDIAWIVSGVPGPEKHTAWGWLTR</sequence>
<organism evidence="2 3">
    <name type="scientific">Kocuria oceani</name>
    <dbReference type="NCBI Taxonomy" id="988827"/>
    <lineage>
        <taxon>Bacteria</taxon>
        <taxon>Bacillati</taxon>
        <taxon>Actinomycetota</taxon>
        <taxon>Actinomycetes</taxon>
        <taxon>Micrococcales</taxon>
        <taxon>Micrococcaceae</taxon>
        <taxon>Kocuria</taxon>
    </lineage>
</organism>
<name>A0ABV9THB4_9MICC</name>
<gene>
    <name evidence="2" type="ORF">ACFPCS_05155</name>
</gene>
<dbReference type="RefSeq" id="WP_277549737.1">
    <property type="nucleotide sequence ID" value="NZ_JARAMH010000001.1"/>
</dbReference>
<evidence type="ECO:0000256" key="1">
    <source>
        <dbReference type="SAM" id="MobiDB-lite"/>
    </source>
</evidence>
<reference evidence="3" key="1">
    <citation type="journal article" date="2019" name="Int. J. Syst. Evol. Microbiol.">
        <title>The Global Catalogue of Microorganisms (GCM) 10K type strain sequencing project: providing services to taxonomists for standard genome sequencing and annotation.</title>
        <authorList>
            <consortium name="The Broad Institute Genomics Platform"/>
            <consortium name="The Broad Institute Genome Sequencing Center for Infectious Disease"/>
            <person name="Wu L."/>
            <person name="Ma J."/>
        </authorList>
    </citation>
    <scope>NUCLEOTIDE SEQUENCE [LARGE SCALE GENOMIC DNA]</scope>
    <source>
        <strain evidence="3">CGMCC 4.6946</strain>
    </source>
</reference>
<feature type="compositionally biased region" description="Pro residues" evidence="1">
    <location>
        <begin position="1"/>
        <end position="12"/>
    </location>
</feature>
<comment type="caution">
    <text evidence="2">The sequence shown here is derived from an EMBL/GenBank/DDBJ whole genome shotgun (WGS) entry which is preliminary data.</text>
</comment>
<accession>A0ABV9THB4</accession>